<dbReference type="OrthoDB" id="2062670at2"/>
<evidence type="ECO:0000313" key="2">
    <source>
        <dbReference type="Proteomes" id="UP000483004"/>
    </source>
</evidence>
<dbReference type="InterPro" id="IPR029058">
    <property type="entry name" value="AB_hydrolase_fold"/>
</dbReference>
<protein>
    <submittedName>
        <fullName evidence="1">Alpha/beta hydrolase</fullName>
    </submittedName>
</protein>
<evidence type="ECO:0000313" key="1">
    <source>
        <dbReference type="EMBL" id="KAB2367682.1"/>
    </source>
</evidence>
<sequence>MTIERTFVGLPSPTIGRAGAGGHPCQGLYHRRAGTRPKVAFIATHYQIDFSEHYLAEYLAERGFGFLGWNTRFRGDESHFLLDHALVDIGVGVRWLREVAGVETVVLLGNSGGGSLMAAYQSQAVEPNVTTLPGLRLAAGVDDLPAGDAYISVAAHLGRPDVLTSWMDASVTDESDPVATDPSLDLFNPENGPPYSAEFVARYRAAQEARNRRITAWVKDELARLSAAGYHDRPFSVFRTWADPRMVDPSIEPTNRRPNSCYPGKPERANRSVFGIAAACTLRTWLNLWSLDDSQTRAHPHLARITVPSLVVNADADTGVFPSDAAAMYDALAAEDKERHDLSGDHYFLTPDGARDDLADLIASWLGKRFR</sequence>
<reference evidence="1 2" key="1">
    <citation type="submission" date="2019-09" db="EMBL/GenBank/DDBJ databases">
        <title>Actinomadura physcomitrii sp. nov., a novel actinomycete isolated from moss [Physcomitrium sphaericum (Ludw) Fuernr].</title>
        <authorList>
            <person name="Liu C."/>
            <person name="Zhuang X."/>
        </authorList>
    </citation>
    <scope>NUCLEOTIDE SEQUENCE [LARGE SCALE GENOMIC DNA]</scope>
    <source>
        <strain evidence="1 2">CYP1-1B</strain>
    </source>
</reference>
<organism evidence="1 2">
    <name type="scientific">Actinomadura montaniterrae</name>
    <dbReference type="NCBI Taxonomy" id="1803903"/>
    <lineage>
        <taxon>Bacteria</taxon>
        <taxon>Bacillati</taxon>
        <taxon>Actinomycetota</taxon>
        <taxon>Actinomycetes</taxon>
        <taxon>Streptosporangiales</taxon>
        <taxon>Thermomonosporaceae</taxon>
        <taxon>Actinomadura</taxon>
    </lineage>
</organism>
<dbReference type="AlphaFoldDB" id="A0A6L3VJZ1"/>
<dbReference type="Gene3D" id="3.40.50.1820">
    <property type="entry name" value="alpha/beta hydrolase"/>
    <property type="match status" value="2"/>
</dbReference>
<dbReference type="RefSeq" id="WP_151545151.1">
    <property type="nucleotide sequence ID" value="NZ_WBMR01000181.1"/>
</dbReference>
<dbReference type="GO" id="GO:0016787">
    <property type="term" value="F:hydrolase activity"/>
    <property type="evidence" value="ECO:0007669"/>
    <property type="project" value="UniProtKB-KW"/>
</dbReference>
<gene>
    <name evidence="1" type="ORF">F9B16_38415</name>
</gene>
<keyword evidence="2" id="KW-1185">Reference proteome</keyword>
<dbReference type="Proteomes" id="UP000483004">
    <property type="component" value="Unassembled WGS sequence"/>
</dbReference>
<keyword evidence="1" id="KW-0378">Hydrolase</keyword>
<comment type="caution">
    <text evidence="1">The sequence shown here is derived from an EMBL/GenBank/DDBJ whole genome shotgun (WGS) entry which is preliminary data.</text>
</comment>
<dbReference type="SUPFAM" id="SSF53474">
    <property type="entry name" value="alpha/beta-Hydrolases"/>
    <property type="match status" value="1"/>
</dbReference>
<proteinExistence type="predicted"/>
<name>A0A6L3VJZ1_9ACTN</name>
<accession>A0A6L3VJZ1</accession>
<dbReference type="EMBL" id="WBMR01000181">
    <property type="protein sequence ID" value="KAB2367682.1"/>
    <property type="molecule type" value="Genomic_DNA"/>
</dbReference>